<dbReference type="AntiFam" id="ANF00029">
    <property type="entry name" value="Antisense to 16S rRNA"/>
</dbReference>
<dbReference type="Proteomes" id="UP000050317">
    <property type="component" value="Unassembled WGS sequence"/>
</dbReference>
<accession>A0A0N8TF50</accession>
<dbReference type="EMBL" id="LJRR01000155">
    <property type="protein sequence ID" value="KPZ18209.1"/>
    <property type="molecule type" value="Genomic_DNA"/>
</dbReference>
<name>A0A0N8TF50_9PSED</name>
<evidence type="ECO:0000313" key="2">
    <source>
        <dbReference type="Proteomes" id="UP000050317"/>
    </source>
</evidence>
<reference evidence="1 2" key="1">
    <citation type="submission" date="2015-09" db="EMBL/GenBank/DDBJ databases">
        <title>Genome announcement of multiple Pseudomonas syringae strains.</title>
        <authorList>
            <person name="Thakur S."/>
            <person name="Wang P.W."/>
            <person name="Gong Y."/>
            <person name="Weir B.S."/>
            <person name="Guttman D.S."/>
        </authorList>
    </citation>
    <scope>NUCLEOTIDE SEQUENCE [LARGE SCALE GENOMIC DNA]</scope>
    <source>
        <strain evidence="1 2">ICMP3963</strain>
    </source>
</reference>
<dbReference type="AlphaFoldDB" id="A0A0N8TF50"/>
<evidence type="ECO:0000313" key="1">
    <source>
        <dbReference type="EMBL" id="KPZ18209.1"/>
    </source>
</evidence>
<comment type="caution">
    <text evidence="1">The sequence shown here is derived from an EMBL/GenBank/DDBJ whole genome shotgun (WGS) entry which is preliminary data.</text>
</comment>
<protein>
    <submittedName>
        <fullName evidence="1">Uncharacterized protein</fullName>
    </submittedName>
</protein>
<sequence length="82" mass="9055">MNQAIRVGAYGAAESSIKEVIQPQVPLRLPCYDFTPVMNHTVVTVPPKVRLATSGATHSHGVTGGVYKARERIHRDILIRDY</sequence>
<organism evidence="1 2">
    <name type="scientific">Pseudomonas syringae pv. viburni</name>
    <dbReference type="NCBI Taxonomy" id="251703"/>
    <lineage>
        <taxon>Bacteria</taxon>
        <taxon>Pseudomonadati</taxon>
        <taxon>Pseudomonadota</taxon>
        <taxon>Gammaproteobacteria</taxon>
        <taxon>Pseudomonadales</taxon>
        <taxon>Pseudomonadaceae</taxon>
        <taxon>Pseudomonas</taxon>
    </lineage>
</organism>
<gene>
    <name evidence="1" type="ORF">ALO40_102253</name>
</gene>
<proteinExistence type="predicted"/>